<dbReference type="EMBL" id="JBBWWQ010000017">
    <property type="protein sequence ID" value="KAK8924213.1"/>
    <property type="molecule type" value="Genomic_DNA"/>
</dbReference>
<gene>
    <name evidence="1" type="ORF">KSP39_PZI019121</name>
</gene>
<dbReference type="AlphaFoldDB" id="A0AAP0B2M5"/>
<accession>A0AAP0B2M5</accession>
<keyword evidence="2" id="KW-1185">Reference proteome</keyword>
<name>A0AAP0B2M5_9ASPA</name>
<organism evidence="1 2">
    <name type="scientific">Platanthera zijinensis</name>
    <dbReference type="NCBI Taxonomy" id="2320716"/>
    <lineage>
        <taxon>Eukaryota</taxon>
        <taxon>Viridiplantae</taxon>
        <taxon>Streptophyta</taxon>
        <taxon>Embryophyta</taxon>
        <taxon>Tracheophyta</taxon>
        <taxon>Spermatophyta</taxon>
        <taxon>Magnoliopsida</taxon>
        <taxon>Liliopsida</taxon>
        <taxon>Asparagales</taxon>
        <taxon>Orchidaceae</taxon>
        <taxon>Orchidoideae</taxon>
        <taxon>Orchideae</taxon>
        <taxon>Orchidinae</taxon>
        <taxon>Platanthera</taxon>
    </lineage>
</organism>
<evidence type="ECO:0000313" key="2">
    <source>
        <dbReference type="Proteomes" id="UP001418222"/>
    </source>
</evidence>
<proteinExistence type="predicted"/>
<protein>
    <submittedName>
        <fullName evidence="1">Uncharacterized protein</fullName>
    </submittedName>
</protein>
<evidence type="ECO:0000313" key="1">
    <source>
        <dbReference type="EMBL" id="KAK8924213.1"/>
    </source>
</evidence>
<dbReference type="Proteomes" id="UP001418222">
    <property type="component" value="Unassembled WGS sequence"/>
</dbReference>
<comment type="caution">
    <text evidence="1">The sequence shown here is derived from an EMBL/GenBank/DDBJ whole genome shotgun (WGS) entry which is preliminary data.</text>
</comment>
<sequence>MDSSVGNLQSEICNLIENRCSLHSVVDQRFFCMALERFLMLWMKRKLHATAQYRWLRKDVSKWCSELVFENESTHDGRSGMATFCSVGTHRNVEYRVTEESLMDRLNTDMHAACRAIDKDCSDQSSGDVDHERHGRFRLEGLEGAGVVENTRSDSGVPIYQMGSLALEGSLLLVLQRKKELGR</sequence>
<reference evidence="1 2" key="1">
    <citation type="journal article" date="2022" name="Nat. Plants">
        <title>Genomes of leafy and leafless Platanthera orchids illuminate the evolution of mycoheterotrophy.</title>
        <authorList>
            <person name="Li M.H."/>
            <person name="Liu K.W."/>
            <person name="Li Z."/>
            <person name="Lu H.C."/>
            <person name="Ye Q.L."/>
            <person name="Zhang D."/>
            <person name="Wang J.Y."/>
            <person name="Li Y.F."/>
            <person name="Zhong Z.M."/>
            <person name="Liu X."/>
            <person name="Yu X."/>
            <person name="Liu D.K."/>
            <person name="Tu X.D."/>
            <person name="Liu B."/>
            <person name="Hao Y."/>
            <person name="Liao X.Y."/>
            <person name="Jiang Y.T."/>
            <person name="Sun W.H."/>
            <person name="Chen J."/>
            <person name="Chen Y.Q."/>
            <person name="Ai Y."/>
            <person name="Zhai J.W."/>
            <person name="Wu S.S."/>
            <person name="Zhou Z."/>
            <person name="Hsiao Y.Y."/>
            <person name="Wu W.L."/>
            <person name="Chen Y.Y."/>
            <person name="Lin Y.F."/>
            <person name="Hsu J.L."/>
            <person name="Li C.Y."/>
            <person name="Wang Z.W."/>
            <person name="Zhao X."/>
            <person name="Zhong W.Y."/>
            <person name="Ma X.K."/>
            <person name="Ma L."/>
            <person name="Huang J."/>
            <person name="Chen G.Z."/>
            <person name="Huang M.Z."/>
            <person name="Huang L."/>
            <person name="Peng D.H."/>
            <person name="Luo Y.B."/>
            <person name="Zou S.Q."/>
            <person name="Chen S.P."/>
            <person name="Lan S."/>
            <person name="Tsai W.C."/>
            <person name="Van de Peer Y."/>
            <person name="Liu Z.J."/>
        </authorList>
    </citation>
    <scope>NUCLEOTIDE SEQUENCE [LARGE SCALE GENOMIC DNA]</scope>
    <source>
        <strain evidence="1">Lor287</strain>
    </source>
</reference>